<comment type="similarity">
    <text evidence="1 4">Belongs to the N(4)/N(6)-methyltransferase family.</text>
</comment>
<dbReference type="GO" id="GO:0032259">
    <property type="term" value="P:methylation"/>
    <property type="evidence" value="ECO:0007669"/>
    <property type="project" value="UniProtKB-KW"/>
</dbReference>
<keyword evidence="7" id="KW-1185">Reference proteome</keyword>
<evidence type="ECO:0000256" key="4">
    <source>
        <dbReference type="RuleBase" id="RU362026"/>
    </source>
</evidence>
<protein>
    <recommendedName>
        <fullName evidence="4">Methyltransferase</fullName>
        <ecNumber evidence="4">2.1.1.-</ecNumber>
    </recommendedName>
</protein>
<evidence type="ECO:0000256" key="3">
    <source>
        <dbReference type="ARBA" id="ARBA00022679"/>
    </source>
</evidence>
<dbReference type="InterPro" id="IPR001091">
    <property type="entry name" value="RM_Methyltransferase"/>
</dbReference>
<gene>
    <name evidence="6" type="ORF">QHG74_06490</name>
</gene>
<dbReference type="PANTHER" id="PTHR13370">
    <property type="entry name" value="RNA METHYLASE-RELATED"/>
    <property type="match status" value="1"/>
</dbReference>
<dbReference type="Gene3D" id="3.40.50.150">
    <property type="entry name" value="Vaccinia Virus protein VP39"/>
    <property type="match status" value="1"/>
</dbReference>
<proteinExistence type="inferred from homology"/>
<evidence type="ECO:0000259" key="5">
    <source>
        <dbReference type="Pfam" id="PF01555"/>
    </source>
</evidence>
<dbReference type="CDD" id="cd02440">
    <property type="entry name" value="AdoMet_MTases"/>
    <property type="match status" value="1"/>
</dbReference>
<dbReference type="RefSeq" id="WP_234131671.1">
    <property type="nucleotide sequence ID" value="NZ_JARZAK010000003.1"/>
</dbReference>
<keyword evidence="3 6" id="KW-0808">Transferase</keyword>
<evidence type="ECO:0000256" key="1">
    <source>
        <dbReference type="ARBA" id="ARBA00006594"/>
    </source>
</evidence>
<feature type="domain" description="DNA methylase N-4/N-6" evidence="5">
    <location>
        <begin position="29"/>
        <end position="275"/>
    </location>
</feature>
<dbReference type="EC" id="2.1.1.-" evidence="4"/>
<organism evidence="6 7">
    <name type="scientific">Bacteroides vicugnae</name>
    <dbReference type="NCBI Taxonomy" id="3037989"/>
    <lineage>
        <taxon>Bacteria</taxon>
        <taxon>Pseudomonadati</taxon>
        <taxon>Bacteroidota</taxon>
        <taxon>Bacteroidia</taxon>
        <taxon>Bacteroidales</taxon>
        <taxon>Bacteroidaceae</taxon>
        <taxon>Bacteroides</taxon>
    </lineage>
</organism>
<dbReference type="InterPro" id="IPR002941">
    <property type="entry name" value="DNA_methylase_N4/N6"/>
</dbReference>
<dbReference type="Proteomes" id="UP001292913">
    <property type="component" value="Unassembled WGS sequence"/>
</dbReference>
<dbReference type="InterPro" id="IPR002052">
    <property type="entry name" value="DNA_methylase_N6_adenine_CS"/>
</dbReference>
<dbReference type="PROSITE" id="PS00092">
    <property type="entry name" value="N6_MTASE"/>
    <property type="match status" value="1"/>
</dbReference>
<evidence type="ECO:0000256" key="2">
    <source>
        <dbReference type="ARBA" id="ARBA00022603"/>
    </source>
</evidence>
<evidence type="ECO:0000313" key="7">
    <source>
        <dbReference type="Proteomes" id="UP001292913"/>
    </source>
</evidence>
<sequence>MRELQATMINTILLGDCREILKGIATQSINMVYLDPPFFTQKKHKLTDSSRDKIYSFDDKYKSLDEYLSLIKEALIECKRVLRDDGSLLLHCDKTASHHLRFVLDEIFGEDNFVNEIVWTYKRWSNSKSGLQNAHQIIFFYSKCENFKFNKLYTDYSATTNIDQILQERERDLFGKAVYKRNADGEIVKPTSKKGVPLSDVWEIPFLNPKAKERCGYPTQKPVALLKKIIEVTTDESDIVLDPFCGSGTTCVAAKSMGRNYIGIDISEDAVSLSKQRLCKMIITESQLLKKGERSYIEKTEFELEILKNINAVPVQRNSTVDGFLKESLTPIIIQREFDSANFLLAKINKLYNKQKCLEVIIVQTEAGDLLDKIENSPCKIRVIKTLQAQMIQNYL</sequence>
<comment type="caution">
    <text evidence="6">The sequence shown here is derived from an EMBL/GenBank/DDBJ whole genome shotgun (WGS) entry which is preliminary data.</text>
</comment>
<reference evidence="6 7" key="1">
    <citation type="submission" date="2023-04" db="EMBL/GenBank/DDBJ databases">
        <title>Bacteroides pacosi sp. nov., isolated from the fecal material of an alpaca.</title>
        <authorList>
            <person name="Miller S."/>
            <person name="Hendry M."/>
            <person name="King J."/>
            <person name="Sankaranarayanan K."/>
            <person name="Lawson P.A."/>
        </authorList>
    </citation>
    <scope>NUCLEOTIDE SEQUENCE [LARGE SCALE GENOMIC DNA]</scope>
    <source>
        <strain evidence="6 7">A2-P53</strain>
    </source>
</reference>
<name>A0ABU5HN05_9BACE</name>
<dbReference type="SUPFAM" id="SSF53335">
    <property type="entry name" value="S-adenosyl-L-methionine-dependent methyltransferases"/>
    <property type="match status" value="1"/>
</dbReference>
<dbReference type="GO" id="GO:0008168">
    <property type="term" value="F:methyltransferase activity"/>
    <property type="evidence" value="ECO:0007669"/>
    <property type="project" value="UniProtKB-KW"/>
</dbReference>
<dbReference type="InterPro" id="IPR029063">
    <property type="entry name" value="SAM-dependent_MTases_sf"/>
</dbReference>
<dbReference type="PRINTS" id="PR00508">
    <property type="entry name" value="S21N4MTFRASE"/>
</dbReference>
<keyword evidence="2 6" id="KW-0489">Methyltransferase</keyword>
<accession>A0ABU5HN05</accession>
<dbReference type="PANTHER" id="PTHR13370:SF24">
    <property type="entry name" value="TYPE III RESTRICTION-MODIFICATION ENZYME STYLTI MOD SUBUNIT"/>
    <property type="match status" value="1"/>
</dbReference>
<evidence type="ECO:0000313" key="6">
    <source>
        <dbReference type="EMBL" id="MDY7257359.1"/>
    </source>
</evidence>
<dbReference type="Pfam" id="PF01555">
    <property type="entry name" value="N6_N4_Mtase"/>
    <property type="match status" value="1"/>
</dbReference>
<dbReference type="EMBL" id="JARZAK010000003">
    <property type="protein sequence ID" value="MDY7257359.1"/>
    <property type="molecule type" value="Genomic_DNA"/>
</dbReference>